<gene>
    <name evidence="2" type="ORF">B4N89_12980</name>
</gene>
<evidence type="ECO:0000256" key="1">
    <source>
        <dbReference type="SAM" id="SignalP"/>
    </source>
</evidence>
<accession>A0A1T3NYB7</accession>
<dbReference type="OrthoDB" id="4350193at2"/>
<evidence type="ECO:0000313" key="3">
    <source>
        <dbReference type="Proteomes" id="UP000190037"/>
    </source>
</evidence>
<feature type="chain" id="PRO_5012210901" description="Lipoprotein" evidence="1">
    <location>
        <begin position="23"/>
        <end position="295"/>
    </location>
</feature>
<dbReference type="STRING" id="159449.B4N89_12980"/>
<organism evidence="2 3">
    <name type="scientific">Embleya scabrispora</name>
    <dbReference type="NCBI Taxonomy" id="159449"/>
    <lineage>
        <taxon>Bacteria</taxon>
        <taxon>Bacillati</taxon>
        <taxon>Actinomycetota</taxon>
        <taxon>Actinomycetes</taxon>
        <taxon>Kitasatosporales</taxon>
        <taxon>Streptomycetaceae</taxon>
        <taxon>Embleya</taxon>
    </lineage>
</organism>
<evidence type="ECO:0008006" key="4">
    <source>
        <dbReference type="Google" id="ProtNLM"/>
    </source>
</evidence>
<dbReference type="PROSITE" id="PS51257">
    <property type="entry name" value="PROKAR_LIPOPROTEIN"/>
    <property type="match status" value="1"/>
</dbReference>
<protein>
    <recommendedName>
        <fullName evidence="4">Lipoprotein</fullName>
    </recommendedName>
</protein>
<name>A0A1T3NYB7_9ACTN</name>
<proteinExistence type="predicted"/>
<feature type="signal peptide" evidence="1">
    <location>
        <begin position="1"/>
        <end position="22"/>
    </location>
</feature>
<keyword evidence="3" id="KW-1185">Reference proteome</keyword>
<comment type="caution">
    <text evidence="2">The sequence shown here is derived from an EMBL/GenBank/DDBJ whole genome shotgun (WGS) entry which is preliminary data.</text>
</comment>
<dbReference type="RefSeq" id="WP_078976009.1">
    <property type="nucleotide sequence ID" value="NZ_MWQN01000001.1"/>
</dbReference>
<keyword evidence="1" id="KW-0732">Signal</keyword>
<dbReference type="Gene3D" id="2.50.20.20">
    <property type="match status" value="1"/>
</dbReference>
<dbReference type="AlphaFoldDB" id="A0A1T3NYB7"/>
<dbReference type="Proteomes" id="UP000190037">
    <property type="component" value="Unassembled WGS sequence"/>
</dbReference>
<dbReference type="EMBL" id="MWQN01000001">
    <property type="protein sequence ID" value="OPC81735.1"/>
    <property type="molecule type" value="Genomic_DNA"/>
</dbReference>
<sequence length="295" mass="30467">MLVRTALTGACCALVLAGVAGCQGDDVQPQGAQVKGSGGAASGGPADAVAAVRKAADVTTGAKSSRTRTTMTMQSDNRVVKLTGQGMFDYVRHIGTLTVDAPKDSGIAGPLQEILTPQALYMKNGSPGVPKDKWVRLAIDGLADGNLVSGGGTDPGTSFEILRGVNDDVVLVGTEKLGPDTVRHYKGTLDIRKAHDLTAPEVRGPLAAALKTFDGAPIPFDAYLDDAGRLRKVEESFVFVMGPDEARTAATTKVLSAAELYDFGVVVDVRPPEAKDLYVAPAPPAAPPSATAKRG</sequence>
<reference evidence="2 3" key="1">
    <citation type="submission" date="2017-03" db="EMBL/GenBank/DDBJ databases">
        <title>Draft genome sequence of Streptomyces scabrisporus NF3, endophyte isolated from Amphipterygium adstringens.</title>
        <authorList>
            <person name="Vazquez M."/>
            <person name="Ceapa C.D."/>
            <person name="Rodriguez Luna D."/>
            <person name="Sanchez Esquivel S."/>
        </authorList>
    </citation>
    <scope>NUCLEOTIDE SEQUENCE [LARGE SCALE GENOMIC DNA]</scope>
    <source>
        <strain evidence="2 3">NF3</strain>
    </source>
</reference>
<evidence type="ECO:0000313" key="2">
    <source>
        <dbReference type="EMBL" id="OPC81735.1"/>
    </source>
</evidence>